<sequence length="96" mass="11169">MIWKADKMSKDITLNFEHEFPLCICPHCNHKFVVLGIWEYDNGDDSYDYQPQVNTNESGMYCPYCGKNSMEKLQKHLTREGGLIGATEEYLTLKNK</sequence>
<name>A0A0F9RT62_9ZZZZ</name>
<organism evidence="1">
    <name type="scientific">marine sediment metagenome</name>
    <dbReference type="NCBI Taxonomy" id="412755"/>
    <lineage>
        <taxon>unclassified sequences</taxon>
        <taxon>metagenomes</taxon>
        <taxon>ecological metagenomes</taxon>
    </lineage>
</organism>
<dbReference type="AlphaFoldDB" id="A0A0F9RT62"/>
<reference evidence="1" key="1">
    <citation type="journal article" date="2015" name="Nature">
        <title>Complex archaea that bridge the gap between prokaryotes and eukaryotes.</title>
        <authorList>
            <person name="Spang A."/>
            <person name="Saw J.H."/>
            <person name="Jorgensen S.L."/>
            <person name="Zaremba-Niedzwiedzka K."/>
            <person name="Martijn J."/>
            <person name="Lind A.E."/>
            <person name="van Eijk R."/>
            <person name="Schleper C."/>
            <person name="Guy L."/>
            <person name="Ettema T.J."/>
        </authorList>
    </citation>
    <scope>NUCLEOTIDE SEQUENCE</scope>
</reference>
<protein>
    <submittedName>
        <fullName evidence="1">Uncharacterized protein</fullName>
    </submittedName>
</protein>
<comment type="caution">
    <text evidence="1">The sequence shown here is derived from an EMBL/GenBank/DDBJ whole genome shotgun (WGS) entry which is preliminary data.</text>
</comment>
<accession>A0A0F9RT62</accession>
<evidence type="ECO:0000313" key="1">
    <source>
        <dbReference type="EMBL" id="KKN28181.1"/>
    </source>
</evidence>
<gene>
    <name evidence="1" type="ORF">LCGC14_0856820</name>
</gene>
<proteinExistence type="predicted"/>
<dbReference type="EMBL" id="LAZR01002582">
    <property type="protein sequence ID" value="KKN28181.1"/>
    <property type="molecule type" value="Genomic_DNA"/>
</dbReference>